<dbReference type="Proteomes" id="UP000663868">
    <property type="component" value="Unassembled WGS sequence"/>
</dbReference>
<dbReference type="InterPro" id="IPR011042">
    <property type="entry name" value="6-blade_b-propeller_TolB-like"/>
</dbReference>
<dbReference type="PROSITE" id="PS51125">
    <property type="entry name" value="NHL"/>
    <property type="match status" value="1"/>
</dbReference>
<dbReference type="InterPro" id="IPR050952">
    <property type="entry name" value="TRIM-NHL_E3_ligases"/>
</dbReference>
<dbReference type="EMBL" id="CAJNON010000053">
    <property type="protein sequence ID" value="CAF0877144.1"/>
    <property type="molecule type" value="Genomic_DNA"/>
</dbReference>
<comment type="caution">
    <text evidence="4">The sequence shown here is derived from an EMBL/GenBank/DDBJ whole genome shotgun (WGS) entry which is preliminary data.</text>
</comment>
<evidence type="ECO:0000313" key="5">
    <source>
        <dbReference type="EMBL" id="CAF3895875.1"/>
    </source>
</evidence>
<feature type="repeat" description="NHL" evidence="2">
    <location>
        <begin position="67"/>
        <end position="103"/>
    </location>
</feature>
<evidence type="ECO:0000313" key="6">
    <source>
        <dbReference type="Proteomes" id="UP000663881"/>
    </source>
</evidence>
<name>A0A818Y4N4_9BILA</name>
<dbReference type="Proteomes" id="UP000663881">
    <property type="component" value="Unassembled WGS sequence"/>
</dbReference>
<dbReference type="Gene3D" id="2.120.10.30">
    <property type="entry name" value="TolB, C-terminal domain"/>
    <property type="match status" value="1"/>
</dbReference>
<gene>
    <name evidence="5" type="ORF">KXQ929_LOCUS22541</name>
    <name evidence="4" type="ORF">OKA104_LOCUS15405</name>
    <name evidence="3" type="ORF">VCS650_LOCUS8041</name>
</gene>
<dbReference type="Proteomes" id="UP000663891">
    <property type="component" value="Unassembled WGS sequence"/>
</dbReference>
<dbReference type="PANTHER" id="PTHR24104:SF25">
    <property type="entry name" value="PROTEIN LIN-41"/>
    <property type="match status" value="1"/>
</dbReference>
<dbReference type="Pfam" id="PF01436">
    <property type="entry name" value="NHL"/>
    <property type="match status" value="2"/>
</dbReference>
<keyword evidence="1" id="KW-0677">Repeat</keyword>
<protein>
    <submittedName>
        <fullName evidence="4">Uncharacterized protein</fullName>
    </submittedName>
</protein>
<dbReference type="AlphaFoldDB" id="A0A818Y4N4"/>
<organism evidence="4 6">
    <name type="scientific">Adineta steineri</name>
    <dbReference type="NCBI Taxonomy" id="433720"/>
    <lineage>
        <taxon>Eukaryota</taxon>
        <taxon>Metazoa</taxon>
        <taxon>Spiralia</taxon>
        <taxon>Gnathifera</taxon>
        <taxon>Rotifera</taxon>
        <taxon>Eurotatoria</taxon>
        <taxon>Bdelloidea</taxon>
        <taxon>Adinetida</taxon>
        <taxon>Adinetidae</taxon>
        <taxon>Adineta</taxon>
    </lineage>
</organism>
<dbReference type="EMBL" id="CAJOAY010000846">
    <property type="protein sequence ID" value="CAF3746151.1"/>
    <property type="molecule type" value="Genomic_DNA"/>
</dbReference>
<sequence>MRGAEEGIVVAGGKGQGNSLAQLSCPTGMIIDHLGNVYVADSKNHRIMRWCEGSTEGSIILGGNGDGEQPNQLYHPSGLSFDVEGNLYVVDCWNHRIQKFDIDLN</sequence>
<accession>A0A818Y4N4</accession>
<evidence type="ECO:0000256" key="1">
    <source>
        <dbReference type="ARBA" id="ARBA00022737"/>
    </source>
</evidence>
<dbReference type="PANTHER" id="PTHR24104">
    <property type="entry name" value="E3 UBIQUITIN-PROTEIN LIGASE NHLRC1-RELATED"/>
    <property type="match status" value="1"/>
</dbReference>
<dbReference type="OrthoDB" id="342730at2759"/>
<dbReference type="GO" id="GO:0008270">
    <property type="term" value="F:zinc ion binding"/>
    <property type="evidence" value="ECO:0007669"/>
    <property type="project" value="UniProtKB-KW"/>
</dbReference>
<reference evidence="4" key="1">
    <citation type="submission" date="2021-02" db="EMBL/GenBank/DDBJ databases">
        <authorList>
            <person name="Nowell W R."/>
        </authorList>
    </citation>
    <scope>NUCLEOTIDE SEQUENCE</scope>
</reference>
<evidence type="ECO:0000256" key="2">
    <source>
        <dbReference type="PROSITE-ProRule" id="PRU00504"/>
    </source>
</evidence>
<dbReference type="InterPro" id="IPR001258">
    <property type="entry name" value="NHL_repeat"/>
</dbReference>
<dbReference type="EMBL" id="CAJOBB010001729">
    <property type="protein sequence ID" value="CAF3895875.1"/>
    <property type="molecule type" value="Genomic_DNA"/>
</dbReference>
<proteinExistence type="predicted"/>
<dbReference type="SUPFAM" id="SSF63829">
    <property type="entry name" value="Calcium-dependent phosphotriesterase"/>
    <property type="match status" value="1"/>
</dbReference>
<evidence type="ECO:0000313" key="3">
    <source>
        <dbReference type="EMBL" id="CAF0877144.1"/>
    </source>
</evidence>
<evidence type="ECO:0000313" key="4">
    <source>
        <dbReference type="EMBL" id="CAF3746151.1"/>
    </source>
</evidence>